<evidence type="ECO:0000256" key="2">
    <source>
        <dbReference type="ARBA" id="ARBA00022679"/>
    </source>
</evidence>
<dbReference type="InterPro" id="IPR015422">
    <property type="entry name" value="PyrdxlP-dep_Trfase_small"/>
</dbReference>
<comment type="cofactor">
    <cofactor evidence="1 4">
        <name>pyridoxal 5'-phosphate</name>
        <dbReference type="ChEBI" id="CHEBI:597326"/>
    </cofactor>
</comment>
<dbReference type="InterPro" id="IPR015424">
    <property type="entry name" value="PyrdxlP-dep_Trfase"/>
</dbReference>
<dbReference type="InterPro" id="IPR015421">
    <property type="entry name" value="PyrdxlP-dep_Trfase_major"/>
</dbReference>
<dbReference type="Gene3D" id="3.90.1150.10">
    <property type="entry name" value="Aspartate Aminotransferase, domain 1"/>
    <property type="match status" value="1"/>
</dbReference>
<gene>
    <name evidence="6" type="ORF">ACFOSU_00895</name>
</gene>
<reference evidence="7" key="1">
    <citation type="journal article" date="2019" name="Int. J. Syst. Evol. Microbiol.">
        <title>The Global Catalogue of Microorganisms (GCM) 10K type strain sequencing project: providing services to taxonomists for standard genome sequencing and annotation.</title>
        <authorList>
            <consortium name="The Broad Institute Genomics Platform"/>
            <consortium name="The Broad Institute Genome Sequencing Center for Infectious Disease"/>
            <person name="Wu L."/>
            <person name="Ma J."/>
        </authorList>
    </citation>
    <scope>NUCLEOTIDE SEQUENCE [LARGE SCALE GENOMIC DNA]</scope>
    <source>
        <strain evidence="7">KCTC 52640</strain>
    </source>
</reference>
<evidence type="ECO:0000313" key="6">
    <source>
        <dbReference type="EMBL" id="MFC3102443.1"/>
    </source>
</evidence>
<dbReference type="Pfam" id="PF00155">
    <property type="entry name" value="Aminotran_1_2"/>
    <property type="match status" value="1"/>
</dbReference>
<evidence type="ECO:0000256" key="4">
    <source>
        <dbReference type="RuleBase" id="RU003693"/>
    </source>
</evidence>
<accession>A0ABV7EI93</accession>
<dbReference type="EMBL" id="JBHRSS010000001">
    <property type="protein sequence ID" value="MFC3102443.1"/>
    <property type="molecule type" value="Genomic_DNA"/>
</dbReference>
<dbReference type="InterPro" id="IPR001917">
    <property type="entry name" value="Aminotrans_II_pyridoxalP_BS"/>
</dbReference>
<evidence type="ECO:0000256" key="3">
    <source>
        <dbReference type="ARBA" id="ARBA00022898"/>
    </source>
</evidence>
<name>A0ABV7EI93_9GAMM</name>
<keyword evidence="2" id="KW-0808">Transferase</keyword>
<dbReference type="InterPro" id="IPR050087">
    <property type="entry name" value="AON_synthase_class-II"/>
</dbReference>
<dbReference type="RefSeq" id="WP_380685512.1">
    <property type="nucleotide sequence ID" value="NZ_JBHRSS010000001.1"/>
</dbReference>
<sequence length="404" mass="43050">MSIFDKFAPIADVRRRIAATGVDPLGVPIDQILSATEAMVRGKRTILAGSNNYLGLTFDAACVDAGADAVRREGTGTTGSRMANGSYAGHLALERELAEFYGVGQAIVFSTGYQANLGMLSALAGPRDVVMLDADCHASIYDGVKLGGAETLRFRHNDAADLDKRLRRLGERATDALVVVEGIYSMLGDRAPLAALCEVAHRHGALIYVDEAHSLGICGETGSGVAEADGVLDQVDFIVGTFSKSLGAAGGYCVSRHDALDVVRYASRPYIFTASPVPSVIASTRAALARLRAAPQLREQLWRNAHRLHDALVAQDFRLGAEPGPVVAAMFDTPEQALTFWQGLLDHGVYVNLMLPPATPNGWCLVRCSLSAAHSDAQIDHLIASFSALKDDAGQRPPVERFHA</sequence>
<organism evidence="6 7">
    <name type="scientific">Salinisphaera aquimarina</name>
    <dbReference type="NCBI Taxonomy" id="2094031"/>
    <lineage>
        <taxon>Bacteria</taxon>
        <taxon>Pseudomonadati</taxon>
        <taxon>Pseudomonadota</taxon>
        <taxon>Gammaproteobacteria</taxon>
        <taxon>Salinisphaerales</taxon>
        <taxon>Salinisphaeraceae</taxon>
        <taxon>Salinisphaera</taxon>
    </lineage>
</organism>
<dbReference type="Gene3D" id="3.40.640.10">
    <property type="entry name" value="Type I PLP-dependent aspartate aminotransferase-like (Major domain)"/>
    <property type="match status" value="1"/>
</dbReference>
<feature type="domain" description="Aminotransferase class I/classII large" evidence="5">
    <location>
        <begin position="49"/>
        <end position="385"/>
    </location>
</feature>
<dbReference type="NCBIfam" id="NF047599">
    <property type="entry name" value="SerpalmtaseBetaP"/>
    <property type="match status" value="1"/>
</dbReference>
<keyword evidence="7" id="KW-1185">Reference proteome</keyword>
<comment type="similarity">
    <text evidence="4">Belongs to the class-II pyridoxal-phosphate-dependent aminotransferase family.</text>
</comment>
<comment type="caution">
    <text evidence="6">The sequence shown here is derived from an EMBL/GenBank/DDBJ whole genome shotgun (WGS) entry which is preliminary data.</text>
</comment>
<keyword evidence="6" id="KW-0032">Aminotransferase</keyword>
<evidence type="ECO:0000313" key="7">
    <source>
        <dbReference type="Proteomes" id="UP001595462"/>
    </source>
</evidence>
<dbReference type="SUPFAM" id="SSF53383">
    <property type="entry name" value="PLP-dependent transferases"/>
    <property type="match status" value="1"/>
</dbReference>
<dbReference type="InterPro" id="IPR004839">
    <property type="entry name" value="Aminotransferase_I/II_large"/>
</dbReference>
<proteinExistence type="inferred from homology"/>
<protein>
    <submittedName>
        <fullName evidence="6">Aminotransferase class I/II-fold pyridoxal phosphate-dependent enzyme</fullName>
    </submittedName>
</protein>
<dbReference type="Proteomes" id="UP001595462">
    <property type="component" value="Unassembled WGS sequence"/>
</dbReference>
<evidence type="ECO:0000256" key="1">
    <source>
        <dbReference type="ARBA" id="ARBA00001933"/>
    </source>
</evidence>
<dbReference type="GO" id="GO:0008483">
    <property type="term" value="F:transaminase activity"/>
    <property type="evidence" value="ECO:0007669"/>
    <property type="project" value="UniProtKB-KW"/>
</dbReference>
<dbReference type="PROSITE" id="PS00599">
    <property type="entry name" value="AA_TRANSFER_CLASS_2"/>
    <property type="match status" value="1"/>
</dbReference>
<dbReference type="PANTHER" id="PTHR13693">
    <property type="entry name" value="CLASS II AMINOTRANSFERASE/8-AMINO-7-OXONONANOATE SYNTHASE"/>
    <property type="match status" value="1"/>
</dbReference>
<keyword evidence="3 4" id="KW-0663">Pyridoxal phosphate</keyword>
<evidence type="ECO:0000259" key="5">
    <source>
        <dbReference type="Pfam" id="PF00155"/>
    </source>
</evidence>